<accession>A0ABU7S708</accession>
<comment type="cofactor">
    <cofactor evidence="1">
        <name>FAD</name>
        <dbReference type="ChEBI" id="CHEBI:57692"/>
    </cofactor>
</comment>
<comment type="similarity">
    <text evidence="5">Belongs to the L2HGDH family.</text>
</comment>
<dbReference type="Gene3D" id="3.50.50.60">
    <property type="entry name" value="FAD/NAD(P)-binding domain"/>
    <property type="match status" value="1"/>
</dbReference>
<evidence type="ECO:0000256" key="2">
    <source>
        <dbReference type="ARBA" id="ARBA00022630"/>
    </source>
</evidence>
<evidence type="ECO:0000256" key="4">
    <source>
        <dbReference type="ARBA" id="ARBA00023002"/>
    </source>
</evidence>
<dbReference type="NCBIfam" id="NF008726">
    <property type="entry name" value="PRK11728.1"/>
    <property type="match status" value="1"/>
</dbReference>
<dbReference type="InterPro" id="IPR006076">
    <property type="entry name" value="FAD-dep_OxRdtase"/>
</dbReference>
<evidence type="ECO:0000313" key="8">
    <source>
        <dbReference type="Proteomes" id="UP001339911"/>
    </source>
</evidence>
<dbReference type="SUPFAM" id="SSF51905">
    <property type="entry name" value="FAD/NAD(P)-binding domain"/>
    <property type="match status" value="1"/>
</dbReference>
<dbReference type="Proteomes" id="UP001339911">
    <property type="component" value="Unassembled WGS sequence"/>
</dbReference>
<dbReference type="Pfam" id="PF01266">
    <property type="entry name" value="DAO"/>
    <property type="match status" value="1"/>
</dbReference>
<dbReference type="PANTHER" id="PTHR43104:SF2">
    <property type="entry name" value="L-2-HYDROXYGLUTARATE DEHYDROGENASE, MITOCHONDRIAL"/>
    <property type="match status" value="1"/>
</dbReference>
<organism evidence="7 8">
    <name type="scientific">Plantactinospora veratri</name>
    <dbReference type="NCBI Taxonomy" id="1436122"/>
    <lineage>
        <taxon>Bacteria</taxon>
        <taxon>Bacillati</taxon>
        <taxon>Actinomycetota</taxon>
        <taxon>Actinomycetes</taxon>
        <taxon>Micromonosporales</taxon>
        <taxon>Micromonosporaceae</taxon>
        <taxon>Plantactinospora</taxon>
    </lineage>
</organism>
<protein>
    <submittedName>
        <fullName evidence="7">L-2-hydroxyglutarate oxidase</fullName>
        <ecNumber evidence="7">1.1.3.-</ecNumber>
    </submittedName>
</protein>
<dbReference type="EC" id="1.1.3.-" evidence="7"/>
<feature type="domain" description="FAD dependent oxidoreductase" evidence="6">
    <location>
        <begin position="4"/>
        <end position="395"/>
    </location>
</feature>
<keyword evidence="8" id="KW-1185">Reference proteome</keyword>
<keyword evidence="3" id="KW-0274">FAD</keyword>
<evidence type="ECO:0000256" key="1">
    <source>
        <dbReference type="ARBA" id="ARBA00001974"/>
    </source>
</evidence>
<dbReference type="RefSeq" id="WP_331206059.1">
    <property type="nucleotide sequence ID" value="NZ_JAZGQL010000001.1"/>
</dbReference>
<dbReference type="InterPro" id="IPR036188">
    <property type="entry name" value="FAD/NAD-bd_sf"/>
</dbReference>
<evidence type="ECO:0000259" key="6">
    <source>
        <dbReference type="Pfam" id="PF01266"/>
    </source>
</evidence>
<comment type="caution">
    <text evidence="7">The sequence shown here is derived from an EMBL/GenBank/DDBJ whole genome shotgun (WGS) entry which is preliminary data.</text>
</comment>
<evidence type="ECO:0000256" key="5">
    <source>
        <dbReference type="ARBA" id="ARBA00037941"/>
    </source>
</evidence>
<name>A0ABU7S708_9ACTN</name>
<keyword evidence="2" id="KW-0285">Flavoprotein</keyword>
<dbReference type="PANTHER" id="PTHR43104">
    <property type="entry name" value="L-2-HYDROXYGLUTARATE DEHYDROGENASE, MITOCHONDRIAL"/>
    <property type="match status" value="1"/>
</dbReference>
<dbReference type="EMBL" id="JAZGQL010000001">
    <property type="protein sequence ID" value="MEE6305700.1"/>
    <property type="molecule type" value="Genomic_DNA"/>
</dbReference>
<evidence type="ECO:0000256" key="3">
    <source>
        <dbReference type="ARBA" id="ARBA00022827"/>
    </source>
</evidence>
<evidence type="ECO:0000313" key="7">
    <source>
        <dbReference type="EMBL" id="MEE6305700.1"/>
    </source>
</evidence>
<proteinExistence type="inferred from homology"/>
<dbReference type="Gene3D" id="3.30.9.10">
    <property type="entry name" value="D-Amino Acid Oxidase, subunit A, domain 2"/>
    <property type="match status" value="1"/>
</dbReference>
<gene>
    <name evidence="7" type="primary">lhgO</name>
    <name evidence="7" type="ORF">V1634_02470</name>
</gene>
<keyword evidence="4 7" id="KW-0560">Oxidoreductase</keyword>
<dbReference type="GO" id="GO:0016491">
    <property type="term" value="F:oxidoreductase activity"/>
    <property type="evidence" value="ECO:0007669"/>
    <property type="project" value="UniProtKB-KW"/>
</dbReference>
<reference evidence="7 8" key="1">
    <citation type="submission" date="2024-01" db="EMBL/GenBank/DDBJ databases">
        <title>Genome insights into Plantactinospora veratri sp. nov.</title>
        <authorList>
            <person name="Wang L."/>
        </authorList>
    </citation>
    <scope>NUCLEOTIDE SEQUENCE [LARGE SCALE GENOMIC DNA]</scope>
    <source>
        <strain evidence="7 8">NEAU-FHS4</strain>
    </source>
</reference>
<sequence length="402" mass="43083">MTRYVIVGGGILGLAVAHRLRTDRPRDTVTVLEKESGWAAHQTGHNSGVIHAGVYYKPGSLKATLCRAGSASMVRFCAEQGLPYEVCGKLIVAAEAAELPRLHKLHERALANGLPVSLLNAIEAAEHEPHVAAVAALRVASTGIVDFGAVCRRLAELLAASGAELRLNTRVTEIHGVTGSHGRAGGVVVGTSTGEVTGDVLVNCAGLHADRIAALAGIDPPARIVPFRGEYYELVPQRRKLVRGLIYPVPDPQFPFLGVHLTRMIDGTVHAGPNAVLATAREGYSWRRFDPRDVWEQVGYSGLWALARRHYRYGLTEVTRSLSRKRFAASLARLVPELTEADIAPAGAGVRAQAVRPDGGLVDDFLIVEADRQVHVLNAPSPAATSSFEIARHIVGRLPADR</sequence>